<name>A0AAV6QRA3_SOLSE</name>
<accession>A0AAV6QRA3</accession>
<proteinExistence type="predicted"/>
<reference evidence="2 3" key="1">
    <citation type="journal article" date="2021" name="Sci. Rep.">
        <title>Chromosome anchoring in Senegalese sole (Solea senegalensis) reveals sex-associated markers and genome rearrangements in flatfish.</title>
        <authorList>
            <person name="Guerrero-Cozar I."/>
            <person name="Gomez-Garrido J."/>
            <person name="Berbel C."/>
            <person name="Martinez-Blanch J.F."/>
            <person name="Alioto T."/>
            <person name="Claros M.G."/>
            <person name="Gagnaire P.A."/>
            <person name="Manchado M."/>
        </authorList>
    </citation>
    <scope>NUCLEOTIDE SEQUENCE [LARGE SCALE GENOMIC DNA]</scope>
    <source>
        <strain evidence="2">Sse05_10M</strain>
    </source>
</reference>
<sequence length="392" mass="44306">MNGRQQRSKDDRKLKTQCDFNIKVNGNPEKRSDKALPFCRVCTEVFKSQDNKRFTSTIFPPTLSQDSRRRERRHRADNAAHVCLRVRPCHHIGGTCASVYRLSVYILPVNAANEQTMTGPQTCRQQCHGSSCCACGDGTSVNALPRSGIAVGTYGAASLSCPDMDSPTRRLKLNQLHYTLLEWRIFAFKASYPQAKLNYHRHLTIITLTKEQRQFSARRSPGTTGTYKHGELGPNQFSQTAPSLASTDVHTRCSFAYELKLFFFVSDDNCGSTPSRGVFVKLRLHNAKHIYPANGHSYRVIQTFKFRKRKKEIDSGKSCCGITWLQPHSNRKHHSGHRVFGTNVILSAACHVNVIPRQSGSVRFNVTYLQRAHSPPKPRSITHTHLTPFTRH</sequence>
<evidence type="ECO:0000313" key="3">
    <source>
        <dbReference type="Proteomes" id="UP000693946"/>
    </source>
</evidence>
<protein>
    <submittedName>
        <fullName evidence="2">Uncharacterized protein</fullName>
    </submittedName>
</protein>
<gene>
    <name evidence="2" type="ORF">JOB18_007688</name>
</gene>
<comment type="caution">
    <text evidence="2">The sequence shown here is derived from an EMBL/GenBank/DDBJ whole genome shotgun (WGS) entry which is preliminary data.</text>
</comment>
<feature type="compositionally biased region" description="Polar residues" evidence="1">
    <location>
        <begin position="383"/>
        <end position="392"/>
    </location>
</feature>
<feature type="region of interest" description="Disordered" evidence="1">
    <location>
        <begin position="373"/>
        <end position="392"/>
    </location>
</feature>
<dbReference type="EMBL" id="JAGKHQ010000015">
    <property type="protein sequence ID" value="KAG7495899.1"/>
    <property type="molecule type" value="Genomic_DNA"/>
</dbReference>
<keyword evidence="3" id="KW-1185">Reference proteome</keyword>
<evidence type="ECO:0000256" key="1">
    <source>
        <dbReference type="SAM" id="MobiDB-lite"/>
    </source>
</evidence>
<dbReference type="Proteomes" id="UP000693946">
    <property type="component" value="Linkage Group LG3"/>
</dbReference>
<organism evidence="2 3">
    <name type="scientific">Solea senegalensis</name>
    <name type="common">Senegalese sole</name>
    <dbReference type="NCBI Taxonomy" id="28829"/>
    <lineage>
        <taxon>Eukaryota</taxon>
        <taxon>Metazoa</taxon>
        <taxon>Chordata</taxon>
        <taxon>Craniata</taxon>
        <taxon>Vertebrata</taxon>
        <taxon>Euteleostomi</taxon>
        <taxon>Actinopterygii</taxon>
        <taxon>Neopterygii</taxon>
        <taxon>Teleostei</taxon>
        <taxon>Neoteleostei</taxon>
        <taxon>Acanthomorphata</taxon>
        <taxon>Carangaria</taxon>
        <taxon>Pleuronectiformes</taxon>
        <taxon>Pleuronectoidei</taxon>
        <taxon>Soleidae</taxon>
        <taxon>Solea</taxon>
    </lineage>
</organism>
<evidence type="ECO:0000313" key="2">
    <source>
        <dbReference type="EMBL" id="KAG7495899.1"/>
    </source>
</evidence>
<dbReference type="AlphaFoldDB" id="A0AAV6QRA3"/>